<dbReference type="CDD" id="cd02440">
    <property type="entry name" value="AdoMet_MTases"/>
    <property type="match status" value="1"/>
</dbReference>
<evidence type="ECO:0000256" key="1">
    <source>
        <dbReference type="ARBA" id="ARBA00038158"/>
    </source>
</evidence>
<dbReference type="SUPFAM" id="SSF53335">
    <property type="entry name" value="S-adenosyl-L-methionine-dependent methyltransferases"/>
    <property type="match status" value="1"/>
</dbReference>
<dbReference type="Pfam" id="PF13489">
    <property type="entry name" value="Methyltransf_23"/>
    <property type="match status" value="1"/>
</dbReference>
<evidence type="ECO:0000313" key="3">
    <source>
        <dbReference type="EMBL" id="KAF6811234.1"/>
    </source>
</evidence>
<keyword evidence="3" id="KW-0808">Transferase</keyword>
<reference evidence="3" key="1">
    <citation type="journal article" date="2020" name="Phytopathology">
        <title>Genome Sequence Resources of Colletotrichum truncatum, C. plurivorum, C. musicola, and C. sojae: Four Species Pathogenic to Soybean (Glycine max).</title>
        <authorList>
            <person name="Rogerio F."/>
            <person name="Boufleur T.R."/>
            <person name="Ciampi-Guillardi M."/>
            <person name="Sukno S.A."/>
            <person name="Thon M.R."/>
            <person name="Massola Junior N.S."/>
            <person name="Baroncelli R."/>
        </authorList>
    </citation>
    <scope>NUCLEOTIDE SEQUENCE</scope>
    <source>
        <strain evidence="3">LFN0074</strain>
    </source>
</reference>
<dbReference type="GO" id="GO:0032259">
    <property type="term" value="P:methylation"/>
    <property type="evidence" value="ECO:0007669"/>
    <property type="project" value="UniProtKB-KW"/>
</dbReference>
<dbReference type="OrthoDB" id="2013972at2759"/>
<keyword evidence="3" id="KW-0489">Methyltransferase</keyword>
<evidence type="ECO:0000256" key="2">
    <source>
        <dbReference type="SAM" id="MobiDB-lite"/>
    </source>
</evidence>
<evidence type="ECO:0000313" key="4">
    <source>
        <dbReference type="Proteomes" id="UP000639643"/>
    </source>
</evidence>
<dbReference type="PANTHER" id="PTHR43591">
    <property type="entry name" value="METHYLTRANSFERASE"/>
    <property type="match status" value="1"/>
</dbReference>
<sequence>MSAPHDAPSPAPVTTQPVAEGIEVTEEQQIVADEEGSTDDAASDIGSSLASSKTSLAESIWNFRVENGRTYHRFKDGRYFYPNDERESDRLDLQHHLFLLSLGGKLGLSPPNEENSKVKRVLDVGTGTGIWAIEFGDLHPEAEVLGMDLSPPLAQPPPNVTFEVDDIEEPWIYSRPFEYIHSRMMTSSIKNWERFIERAFNNLTPGGYLEIQEIEVLPESDDDTIKPDAPLLRYSTLLGEAAAVLNQPFQDIQGLVKIMRDVGFVDVYIKKFKWPSNTWPKDDHYKLLGAWSYENIMSGIEAWAMAPLTRGLGWKKEEVEMFLIAVRKDLKDRSIHAYYPCYALYGKKPEEDA</sequence>
<proteinExistence type="inferred from homology"/>
<accession>A0A8H6MW23</accession>
<dbReference type="EMBL" id="WIGM01000824">
    <property type="protein sequence ID" value="KAF6811234.1"/>
    <property type="molecule type" value="Genomic_DNA"/>
</dbReference>
<dbReference type="Gene3D" id="3.40.50.150">
    <property type="entry name" value="Vaccinia Virus protein VP39"/>
    <property type="match status" value="1"/>
</dbReference>
<organism evidence="3 4">
    <name type="scientific">Colletotrichum musicola</name>
    <dbReference type="NCBI Taxonomy" id="2175873"/>
    <lineage>
        <taxon>Eukaryota</taxon>
        <taxon>Fungi</taxon>
        <taxon>Dikarya</taxon>
        <taxon>Ascomycota</taxon>
        <taxon>Pezizomycotina</taxon>
        <taxon>Sordariomycetes</taxon>
        <taxon>Hypocreomycetidae</taxon>
        <taxon>Glomerellales</taxon>
        <taxon>Glomerellaceae</taxon>
        <taxon>Colletotrichum</taxon>
        <taxon>Colletotrichum orchidearum species complex</taxon>
    </lineage>
</organism>
<gene>
    <name evidence="3" type="ORF">CMUS01_13304</name>
</gene>
<comment type="similarity">
    <text evidence="1">Belongs to the methyltransferase superfamily. LaeA methyltransferase family.</text>
</comment>
<dbReference type="InterPro" id="IPR029063">
    <property type="entry name" value="SAM-dependent_MTases_sf"/>
</dbReference>
<protein>
    <submittedName>
        <fullName evidence="3">Methyltransferase domain-containing protein</fullName>
    </submittedName>
</protein>
<feature type="region of interest" description="Disordered" evidence="2">
    <location>
        <begin position="1"/>
        <end position="24"/>
    </location>
</feature>
<keyword evidence="4" id="KW-1185">Reference proteome</keyword>
<dbReference type="GO" id="GO:0008168">
    <property type="term" value="F:methyltransferase activity"/>
    <property type="evidence" value="ECO:0007669"/>
    <property type="project" value="UniProtKB-KW"/>
</dbReference>
<comment type="caution">
    <text evidence="3">The sequence shown here is derived from an EMBL/GenBank/DDBJ whole genome shotgun (WGS) entry which is preliminary data.</text>
</comment>
<name>A0A8H6MW23_9PEZI</name>
<dbReference type="AlphaFoldDB" id="A0A8H6MW23"/>
<dbReference type="Proteomes" id="UP000639643">
    <property type="component" value="Unassembled WGS sequence"/>
</dbReference>
<dbReference type="PANTHER" id="PTHR43591:SF24">
    <property type="entry name" value="2-METHOXY-6-POLYPRENYL-1,4-BENZOQUINOL METHYLASE, MITOCHONDRIAL"/>
    <property type="match status" value="1"/>
</dbReference>